<evidence type="ECO:0000256" key="1">
    <source>
        <dbReference type="SAM" id="MobiDB-lite"/>
    </source>
</evidence>
<reference evidence="2 3" key="1">
    <citation type="submission" date="2019-05" db="EMBL/GenBank/DDBJ databases">
        <title>Emergence of the Ug99 lineage of the wheat stem rust pathogen through somatic hybridization.</title>
        <authorList>
            <person name="Li F."/>
            <person name="Upadhyaya N.M."/>
            <person name="Sperschneider J."/>
            <person name="Matny O."/>
            <person name="Nguyen-Phuc H."/>
            <person name="Mago R."/>
            <person name="Raley C."/>
            <person name="Miller M.E."/>
            <person name="Silverstein K.A.T."/>
            <person name="Henningsen E."/>
            <person name="Hirsch C.D."/>
            <person name="Visser B."/>
            <person name="Pretorius Z.A."/>
            <person name="Steffenson B.J."/>
            <person name="Schwessinger B."/>
            <person name="Dodds P.N."/>
            <person name="Figueroa M."/>
        </authorList>
    </citation>
    <scope>NUCLEOTIDE SEQUENCE [LARGE SCALE GENOMIC DNA]</scope>
    <source>
        <strain evidence="2 3">Ug99</strain>
    </source>
</reference>
<proteinExistence type="predicted"/>
<accession>A0A5B0RUQ1</accession>
<protein>
    <submittedName>
        <fullName evidence="2">Uncharacterized protein</fullName>
    </submittedName>
</protein>
<feature type="region of interest" description="Disordered" evidence="1">
    <location>
        <begin position="1"/>
        <end position="24"/>
    </location>
</feature>
<organism evidence="2 3">
    <name type="scientific">Puccinia graminis f. sp. tritici</name>
    <dbReference type="NCBI Taxonomy" id="56615"/>
    <lineage>
        <taxon>Eukaryota</taxon>
        <taxon>Fungi</taxon>
        <taxon>Dikarya</taxon>
        <taxon>Basidiomycota</taxon>
        <taxon>Pucciniomycotina</taxon>
        <taxon>Pucciniomycetes</taxon>
        <taxon>Pucciniales</taxon>
        <taxon>Pucciniaceae</taxon>
        <taxon>Puccinia</taxon>
    </lineage>
</organism>
<comment type="caution">
    <text evidence="2">The sequence shown here is derived from an EMBL/GenBank/DDBJ whole genome shotgun (WGS) entry which is preliminary data.</text>
</comment>
<sequence length="73" mass="8103">MAFTLGSSETAAKDGSTPDYLQSPLSSGCHPVSLLNELRAWSSRRCPLVKLLTYSRHIPSSSITIEVFWRVYS</sequence>
<dbReference type="AlphaFoldDB" id="A0A5B0RUQ1"/>
<evidence type="ECO:0000313" key="3">
    <source>
        <dbReference type="Proteomes" id="UP000325313"/>
    </source>
</evidence>
<feature type="compositionally biased region" description="Polar residues" evidence="1">
    <location>
        <begin position="1"/>
        <end position="10"/>
    </location>
</feature>
<name>A0A5B0RUQ1_PUCGR</name>
<dbReference type="Proteomes" id="UP000325313">
    <property type="component" value="Unassembled WGS sequence"/>
</dbReference>
<dbReference type="EMBL" id="VDEP01000136">
    <property type="protein sequence ID" value="KAA1129580.1"/>
    <property type="molecule type" value="Genomic_DNA"/>
</dbReference>
<gene>
    <name evidence="2" type="ORF">PGTUg99_030520</name>
</gene>
<evidence type="ECO:0000313" key="2">
    <source>
        <dbReference type="EMBL" id="KAA1129580.1"/>
    </source>
</evidence>